<keyword evidence="2" id="KW-1185">Reference proteome</keyword>
<dbReference type="AlphaFoldDB" id="A0A367GPS0"/>
<gene>
    <name evidence="1" type="ORF">DJ568_06045</name>
</gene>
<dbReference type="EMBL" id="QGDC01000003">
    <property type="protein sequence ID" value="RCH55454.1"/>
    <property type="molecule type" value="Genomic_DNA"/>
</dbReference>
<dbReference type="OrthoDB" id="641005at2"/>
<sequence>MKKISVALDGLKLSSATLDYAISLAGKTQALLCGVFLDDFTYHSYKIYDMVGDEGLSTAKLHKAVEKDKETRKHSVQVFEQACDMANIKKAVHHDKSLAGQELLRETIYSDLVVININETFSHISEAPPTQFVKTLLADTQCPVLVTPESYNDIKKVIILYDGNPSSVFAIKMFNYLLPWMKDYETEVITVTDPQEAKGIPGSKLIKEFISCQCPGATYTVLHGNAEEKISHYLKTQQNALVVLGAYKRGAVSMWFKNSMADVLMKETKLPLFIAHNK</sequence>
<name>A0A367GPS0_9SPHI</name>
<evidence type="ECO:0000313" key="2">
    <source>
        <dbReference type="Proteomes" id="UP000253209"/>
    </source>
</evidence>
<dbReference type="RefSeq" id="WP_114004370.1">
    <property type="nucleotide sequence ID" value="NZ_QGDC01000003.1"/>
</dbReference>
<dbReference type="SUPFAM" id="SSF52402">
    <property type="entry name" value="Adenine nucleotide alpha hydrolases-like"/>
    <property type="match status" value="2"/>
</dbReference>
<reference evidence="1 2" key="1">
    <citation type="submission" date="2018-05" db="EMBL/GenBank/DDBJ databases">
        <title>Mucilaginibacter hurinus sp. nov., isolated from briquette warehouse soil.</title>
        <authorList>
            <person name="Choi L."/>
        </authorList>
    </citation>
    <scope>NUCLEOTIDE SEQUENCE [LARGE SCALE GENOMIC DNA]</scope>
    <source>
        <strain evidence="1 2">ZR32</strain>
    </source>
</reference>
<proteinExistence type="predicted"/>
<evidence type="ECO:0000313" key="1">
    <source>
        <dbReference type="EMBL" id="RCH55454.1"/>
    </source>
</evidence>
<dbReference type="Proteomes" id="UP000253209">
    <property type="component" value="Unassembled WGS sequence"/>
</dbReference>
<dbReference type="Gene3D" id="3.40.50.12370">
    <property type="match status" value="1"/>
</dbReference>
<protein>
    <submittedName>
        <fullName evidence="1">Universal stress protein</fullName>
    </submittedName>
</protein>
<comment type="caution">
    <text evidence="1">The sequence shown here is derived from an EMBL/GenBank/DDBJ whole genome shotgun (WGS) entry which is preliminary data.</text>
</comment>
<organism evidence="1 2">
    <name type="scientific">Mucilaginibacter hurinus</name>
    <dbReference type="NCBI Taxonomy" id="2201324"/>
    <lineage>
        <taxon>Bacteria</taxon>
        <taxon>Pseudomonadati</taxon>
        <taxon>Bacteroidota</taxon>
        <taxon>Sphingobacteriia</taxon>
        <taxon>Sphingobacteriales</taxon>
        <taxon>Sphingobacteriaceae</taxon>
        <taxon>Mucilaginibacter</taxon>
    </lineage>
</organism>
<accession>A0A367GPS0</accession>